<sequence length="232" mass="25765">MLRAASLLALLALTSPGRADDKKVTVRFLGGEKKTPIEGLKVSIRTHTGDWSEDKRRKRLTEGTTDKKGGAGFTLAPGRYYVDIESEKELPYLYLPVGYKGYPKHYDRVIKVGDDVAFDFNLADACKLTLRAVDADTGKGIPGVRFVTENDLGEQWGIAILGDNLGAKQDEKAEKEVADKDGYFVRYVGPREGYTYFGWQPKGYEIVGDFEVAVKSPIGTTKAEHAFKYKKK</sequence>
<gene>
    <name evidence="2" type="ORF">J8F10_32210</name>
</gene>
<keyword evidence="3" id="KW-1185">Reference proteome</keyword>
<evidence type="ECO:0000256" key="1">
    <source>
        <dbReference type="SAM" id="SignalP"/>
    </source>
</evidence>
<reference evidence="2 3" key="1">
    <citation type="submission" date="2021-04" db="EMBL/GenBank/DDBJ databases">
        <authorList>
            <person name="Ivanova A."/>
        </authorList>
    </citation>
    <scope>NUCLEOTIDE SEQUENCE [LARGE SCALE GENOMIC DNA]</scope>
    <source>
        <strain evidence="2 3">G18</strain>
    </source>
</reference>
<dbReference type="RefSeq" id="WP_210660834.1">
    <property type="nucleotide sequence ID" value="NZ_JAGKQQ010000001.1"/>
</dbReference>
<comment type="caution">
    <text evidence="2">The sequence shown here is derived from an EMBL/GenBank/DDBJ whole genome shotgun (WGS) entry which is preliminary data.</text>
</comment>
<proteinExistence type="predicted"/>
<feature type="signal peptide" evidence="1">
    <location>
        <begin position="1"/>
        <end position="19"/>
    </location>
</feature>
<accession>A0ABS5C1T0</accession>
<dbReference type="Proteomes" id="UP000676565">
    <property type="component" value="Unassembled WGS sequence"/>
</dbReference>
<feature type="chain" id="PRO_5045363973" description="Carboxypeptidase regulatory-like domain-containing protein" evidence="1">
    <location>
        <begin position="20"/>
        <end position="232"/>
    </location>
</feature>
<keyword evidence="1" id="KW-0732">Signal</keyword>
<evidence type="ECO:0000313" key="3">
    <source>
        <dbReference type="Proteomes" id="UP000676565"/>
    </source>
</evidence>
<name>A0ABS5C1T0_9BACT</name>
<protein>
    <recommendedName>
        <fullName evidence="4">Carboxypeptidase regulatory-like domain-containing protein</fullName>
    </recommendedName>
</protein>
<evidence type="ECO:0000313" key="2">
    <source>
        <dbReference type="EMBL" id="MBP3959932.1"/>
    </source>
</evidence>
<evidence type="ECO:0008006" key="4">
    <source>
        <dbReference type="Google" id="ProtNLM"/>
    </source>
</evidence>
<organism evidence="2 3">
    <name type="scientific">Gemmata palustris</name>
    <dbReference type="NCBI Taxonomy" id="2822762"/>
    <lineage>
        <taxon>Bacteria</taxon>
        <taxon>Pseudomonadati</taxon>
        <taxon>Planctomycetota</taxon>
        <taxon>Planctomycetia</taxon>
        <taxon>Gemmatales</taxon>
        <taxon>Gemmataceae</taxon>
        <taxon>Gemmata</taxon>
    </lineage>
</organism>
<dbReference type="EMBL" id="JAGKQQ010000001">
    <property type="protein sequence ID" value="MBP3959932.1"/>
    <property type="molecule type" value="Genomic_DNA"/>
</dbReference>